<evidence type="ECO:0000256" key="3">
    <source>
        <dbReference type="SAM" id="MobiDB-lite"/>
    </source>
</evidence>
<evidence type="ECO:0000256" key="2">
    <source>
        <dbReference type="ARBA" id="ARBA00022490"/>
    </source>
</evidence>
<evidence type="ECO:0000313" key="5">
    <source>
        <dbReference type="EMBL" id="CAD8796032.1"/>
    </source>
</evidence>
<dbReference type="PANTHER" id="PTHR12356:SF3">
    <property type="entry name" value="NUCLEAR MIGRATION PROTEIN NUDC"/>
    <property type="match status" value="1"/>
</dbReference>
<name>A0A7S0VYS5_9CRYP</name>
<feature type="region of interest" description="Disordered" evidence="3">
    <location>
        <begin position="1"/>
        <end position="45"/>
    </location>
</feature>
<feature type="domain" description="CS" evidence="4">
    <location>
        <begin position="248"/>
        <end position="334"/>
    </location>
</feature>
<accession>A0A7S0VYS5</accession>
<dbReference type="Gene3D" id="2.60.40.790">
    <property type="match status" value="1"/>
</dbReference>
<dbReference type="GO" id="GO:0051082">
    <property type="term" value="F:unfolded protein binding"/>
    <property type="evidence" value="ECO:0007669"/>
    <property type="project" value="TreeGrafter"/>
</dbReference>
<dbReference type="SUPFAM" id="SSF49764">
    <property type="entry name" value="HSP20-like chaperones"/>
    <property type="match status" value="1"/>
</dbReference>
<reference evidence="5" key="1">
    <citation type="submission" date="2021-01" db="EMBL/GenBank/DDBJ databases">
        <authorList>
            <person name="Corre E."/>
            <person name="Pelletier E."/>
            <person name="Niang G."/>
            <person name="Scheremetjew M."/>
            <person name="Finn R."/>
            <person name="Kale V."/>
            <person name="Holt S."/>
            <person name="Cochrane G."/>
            <person name="Meng A."/>
            <person name="Brown T."/>
            <person name="Cohen L."/>
        </authorList>
    </citation>
    <scope>NUCLEOTIDE SEQUENCE</scope>
    <source>
        <strain evidence="5">CCMP443</strain>
    </source>
</reference>
<proteinExistence type="predicted"/>
<sequence length="337" mass="36931">MADGEDKTETPEERLAFLRSHGVTVETVEDREAAKQGKPPADWGNGREEIEFSYVKIPADESKPYELIKTKGYVAEDCMLTLMKPMFAGGAIDTETAKKTALAQMGSDVSTMGLNHLGDAAVGGVVETFALVRPCRSNDHCGVYIYLDEVGMLKQLPPNPRARSLAAACSFHGADFFGDVFVGRTKCQPAPMRNIDFTLADMDSSSPWLKRASAENYDYGLGMAEIRDTINAQNPGGAPEAEDESTVKEEEGFTWSQSEEDVEICLEVGEGVKAGAVKAQFKPQSLAVTVGGEKRIDVELYDKVRPDDCNWTMSKGKVTITLEKVREGRWTVLRRVV</sequence>
<dbReference type="PANTHER" id="PTHR12356">
    <property type="entry name" value="NUCLEAR MOVEMENT PROTEIN NUDC"/>
    <property type="match status" value="1"/>
</dbReference>
<dbReference type="PROSITE" id="PS51203">
    <property type="entry name" value="CS"/>
    <property type="match status" value="1"/>
</dbReference>
<comment type="subcellular location">
    <subcellularLocation>
        <location evidence="1">Cytoplasm</location>
    </subcellularLocation>
</comment>
<organism evidence="5">
    <name type="scientific">Hemiselmis tepida</name>
    <dbReference type="NCBI Taxonomy" id="464990"/>
    <lineage>
        <taxon>Eukaryota</taxon>
        <taxon>Cryptophyceae</taxon>
        <taxon>Cryptomonadales</taxon>
        <taxon>Hemiselmidaceae</taxon>
        <taxon>Hemiselmis</taxon>
    </lineage>
</organism>
<evidence type="ECO:0000256" key="1">
    <source>
        <dbReference type="ARBA" id="ARBA00004496"/>
    </source>
</evidence>
<dbReference type="InterPro" id="IPR008978">
    <property type="entry name" value="HSP20-like_chaperone"/>
</dbReference>
<evidence type="ECO:0000259" key="4">
    <source>
        <dbReference type="PROSITE" id="PS51203"/>
    </source>
</evidence>
<keyword evidence="2" id="KW-0963">Cytoplasm</keyword>
<protein>
    <recommendedName>
        <fullName evidence="4">CS domain-containing protein</fullName>
    </recommendedName>
</protein>
<dbReference type="EMBL" id="HBFN01016578">
    <property type="protein sequence ID" value="CAD8796032.1"/>
    <property type="molecule type" value="Transcribed_RNA"/>
</dbReference>
<dbReference type="CDD" id="cd06467">
    <property type="entry name" value="p23_NUDC_like"/>
    <property type="match status" value="1"/>
</dbReference>
<dbReference type="InterPro" id="IPR007052">
    <property type="entry name" value="CS_dom"/>
</dbReference>
<dbReference type="GO" id="GO:0006457">
    <property type="term" value="P:protein folding"/>
    <property type="evidence" value="ECO:0007669"/>
    <property type="project" value="TreeGrafter"/>
</dbReference>
<gene>
    <name evidence="5" type="ORF">HTEP1355_LOCUS9672</name>
</gene>
<feature type="compositionally biased region" description="Basic and acidic residues" evidence="3">
    <location>
        <begin position="1"/>
        <end position="16"/>
    </location>
</feature>
<dbReference type="Pfam" id="PF04969">
    <property type="entry name" value="CS"/>
    <property type="match status" value="1"/>
</dbReference>
<dbReference type="InterPro" id="IPR037898">
    <property type="entry name" value="NudC_fam"/>
</dbReference>
<dbReference type="AlphaFoldDB" id="A0A7S0VYS5"/>
<dbReference type="GO" id="GO:0005737">
    <property type="term" value="C:cytoplasm"/>
    <property type="evidence" value="ECO:0007669"/>
    <property type="project" value="UniProtKB-SubCell"/>
</dbReference>